<keyword evidence="4" id="KW-1015">Disulfide bond</keyword>
<keyword evidence="3 7" id="KW-0732">Signal</keyword>
<dbReference type="Gene3D" id="2.10.25.10">
    <property type="entry name" value="Laminin"/>
    <property type="match status" value="1"/>
</dbReference>
<accession>A0ABP0GUL1</accession>
<evidence type="ECO:0000259" key="8">
    <source>
        <dbReference type="PROSITE" id="PS51034"/>
    </source>
</evidence>
<dbReference type="InterPro" id="IPR042235">
    <property type="entry name" value="ZP-C_dom"/>
</dbReference>
<reference evidence="9 10" key="1">
    <citation type="submission" date="2024-02" db="EMBL/GenBank/DDBJ databases">
        <authorList>
            <person name="Daric V."/>
            <person name="Darras S."/>
        </authorList>
    </citation>
    <scope>NUCLEOTIDE SEQUENCE [LARGE SCALE GENOMIC DNA]</scope>
</reference>
<dbReference type="SUPFAM" id="SSF49854">
    <property type="entry name" value="Spermadhesin, CUB domain"/>
    <property type="match status" value="1"/>
</dbReference>
<dbReference type="SMART" id="SM00241">
    <property type="entry name" value="ZP"/>
    <property type="match status" value="1"/>
</dbReference>
<evidence type="ECO:0000256" key="1">
    <source>
        <dbReference type="ARBA" id="ARBA00004613"/>
    </source>
</evidence>
<keyword evidence="5" id="KW-0325">Glycoprotein</keyword>
<feature type="signal peptide" evidence="7">
    <location>
        <begin position="1"/>
        <end position="20"/>
    </location>
</feature>
<dbReference type="InterPro" id="IPR035914">
    <property type="entry name" value="Sperma_CUB_dom_sf"/>
</dbReference>
<dbReference type="Proteomes" id="UP001642483">
    <property type="component" value="Unassembled WGS sequence"/>
</dbReference>
<keyword evidence="10" id="KW-1185">Reference proteome</keyword>
<feature type="transmembrane region" description="Helical" evidence="6">
    <location>
        <begin position="588"/>
        <end position="608"/>
    </location>
</feature>
<dbReference type="PROSITE" id="PS00682">
    <property type="entry name" value="ZP_1"/>
    <property type="match status" value="1"/>
</dbReference>
<evidence type="ECO:0000313" key="10">
    <source>
        <dbReference type="Proteomes" id="UP001642483"/>
    </source>
</evidence>
<evidence type="ECO:0000313" key="9">
    <source>
        <dbReference type="EMBL" id="CAK8695372.1"/>
    </source>
</evidence>
<protein>
    <recommendedName>
        <fullName evidence="8">ZP domain-containing protein</fullName>
    </recommendedName>
</protein>
<keyword evidence="6" id="KW-0472">Membrane</keyword>
<proteinExistence type="predicted"/>
<comment type="caution">
    <text evidence="9">The sequence shown here is derived from an EMBL/GenBank/DDBJ whole genome shotgun (WGS) entry which is preliminary data.</text>
</comment>
<dbReference type="InterPro" id="IPR017977">
    <property type="entry name" value="ZP_dom_CS"/>
</dbReference>
<evidence type="ECO:0000256" key="7">
    <source>
        <dbReference type="SAM" id="SignalP"/>
    </source>
</evidence>
<dbReference type="InterPro" id="IPR055355">
    <property type="entry name" value="ZP-C"/>
</dbReference>
<gene>
    <name evidence="9" type="ORF">CVLEPA_LOCUS28656</name>
</gene>
<evidence type="ECO:0000256" key="6">
    <source>
        <dbReference type="SAM" id="Phobius"/>
    </source>
</evidence>
<keyword evidence="6" id="KW-0812">Transmembrane</keyword>
<evidence type="ECO:0000256" key="2">
    <source>
        <dbReference type="ARBA" id="ARBA00022525"/>
    </source>
</evidence>
<comment type="subcellular location">
    <subcellularLocation>
        <location evidence="1">Secreted</location>
    </subcellularLocation>
</comment>
<evidence type="ECO:0000256" key="4">
    <source>
        <dbReference type="ARBA" id="ARBA00023157"/>
    </source>
</evidence>
<keyword evidence="6" id="KW-1133">Transmembrane helix</keyword>
<dbReference type="PANTHER" id="PTHR14002:SF54">
    <property type="entry name" value="ZONA PELLUCIDA SPERM-BINDING PROTEIN 2"/>
    <property type="match status" value="1"/>
</dbReference>
<dbReference type="InterPro" id="IPR001507">
    <property type="entry name" value="ZP_dom"/>
</dbReference>
<keyword evidence="2" id="KW-0964">Secreted</keyword>
<organism evidence="9 10">
    <name type="scientific">Clavelina lepadiformis</name>
    <name type="common">Light-bulb sea squirt</name>
    <name type="synonym">Ascidia lepadiformis</name>
    <dbReference type="NCBI Taxonomy" id="159417"/>
    <lineage>
        <taxon>Eukaryota</taxon>
        <taxon>Metazoa</taxon>
        <taxon>Chordata</taxon>
        <taxon>Tunicata</taxon>
        <taxon>Ascidiacea</taxon>
        <taxon>Aplousobranchia</taxon>
        <taxon>Clavelinidae</taxon>
        <taxon>Clavelina</taxon>
    </lineage>
</organism>
<evidence type="ECO:0000256" key="3">
    <source>
        <dbReference type="ARBA" id="ARBA00022729"/>
    </source>
</evidence>
<feature type="chain" id="PRO_5047318797" description="ZP domain-containing protein" evidence="7">
    <location>
        <begin position="21"/>
        <end position="623"/>
    </location>
</feature>
<dbReference type="PROSITE" id="PS51034">
    <property type="entry name" value="ZP_2"/>
    <property type="match status" value="1"/>
</dbReference>
<dbReference type="EMBL" id="CAWYQH010000152">
    <property type="protein sequence ID" value="CAK8695372.1"/>
    <property type="molecule type" value="Genomic_DNA"/>
</dbReference>
<dbReference type="Gene3D" id="2.60.40.4100">
    <property type="entry name" value="Zona pellucida, ZP-C domain"/>
    <property type="match status" value="1"/>
</dbReference>
<dbReference type="SUPFAM" id="SSF57196">
    <property type="entry name" value="EGF/Laminin"/>
    <property type="match status" value="1"/>
</dbReference>
<name>A0ABP0GUL1_CLALP</name>
<feature type="domain" description="ZP" evidence="8">
    <location>
        <begin position="244"/>
        <end position="514"/>
    </location>
</feature>
<sequence length="623" mass="68370">MFVGFITLILVSLLRSEVSGQCTRNTDINGPGQAWSMGSTCSVFNISATRSVVGSIVSYLTPNTNLAAGFQCTFYEGNSTSDPVLGTIGETLAGWVELFQHSTYVFVQCVGLGSDPTINFVATPSIAFERFVDQAVIHVETPDFPNTNYPTTYLQETAIESNQSATYMVSFHPTFHIIDPLWITSDDGTGLVYRGNLMTAPEPFNISGNLIKIQFYSDPAGTRSGFRMTLTADLPIAPPAPELICGDQGQISISLSNQTIIDLCENEDDYVIISATSVDDVNLVDPVCKANASDPNFNLGFTDCSTLEVTDGILKSQFLLRCLPKVNGSAAIQRYVDGCLNLTCEYNTTELLKAGAILPKIKKVELDSIEEEGRFGVEIFFTTDRSYSVKLSAGAEVEVPDQIYAKVELNSLDDALHVQLSECWATPSVNHNDVTSYQILDNSCPADNAFDTDDAINIDRNYNATYAAFRFRSFVWTNYDTQTIYVYCHVTICHNDVDPECSAWPSCSRKRKRDVSSSDSLLIASRPIFISKREAISCEEANGGCSDTCEMRNDDVRCNCHPGRVLLGDGRTCQGVENSDIVAGRGSLVILACVITAVVFLVCFLLVWSKEDMKQKNGFRRVI</sequence>
<dbReference type="PANTHER" id="PTHR14002">
    <property type="entry name" value="ENDOGLIN/TGF-BETA RECEPTOR TYPE III"/>
    <property type="match status" value="1"/>
</dbReference>
<dbReference type="Pfam" id="PF00100">
    <property type="entry name" value="Zona_pellucida"/>
    <property type="match status" value="1"/>
</dbReference>
<evidence type="ECO:0000256" key="5">
    <source>
        <dbReference type="ARBA" id="ARBA00023180"/>
    </source>
</evidence>